<evidence type="ECO:0000256" key="9">
    <source>
        <dbReference type="ARBA" id="ARBA00022748"/>
    </source>
</evidence>
<reference evidence="13 14" key="1">
    <citation type="submission" date="2023-04" db="EMBL/GenBank/DDBJ databases">
        <title>Luteimonas sp. M1R5S59.</title>
        <authorList>
            <person name="Sun J.-Q."/>
        </authorList>
    </citation>
    <scope>NUCLEOTIDE SEQUENCE [LARGE SCALE GENOMIC DNA]</scope>
    <source>
        <strain evidence="13 14">M1R5S59</strain>
    </source>
</reference>
<evidence type="ECO:0000256" key="10">
    <source>
        <dbReference type="ARBA" id="ARBA00022989"/>
    </source>
</evidence>
<dbReference type="EMBL" id="JARXRO010000014">
    <property type="protein sequence ID" value="MDH5833525.1"/>
    <property type="molecule type" value="Genomic_DNA"/>
</dbReference>
<evidence type="ECO:0000256" key="6">
    <source>
        <dbReference type="ARBA" id="ARBA00022475"/>
    </source>
</evidence>
<evidence type="ECO:0000256" key="12">
    <source>
        <dbReference type="RuleBase" id="RU363101"/>
    </source>
</evidence>
<evidence type="ECO:0000256" key="8">
    <source>
        <dbReference type="ARBA" id="ARBA00022692"/>
    </source>
</evidence>
<accession>A0ABT6JS60</accession>
<comment type="similarity">
    <text evidence="3 12">Belongs to the CcmD/CycX/HelD family.</text>
</comment>
<proteinExistence type="inferred from homology"/>
<evidence type="ECO:0000256" key="2">
    <source>
        <dbReference type="ARBA" id="ARBA00004377"/>
    </source>
</evidence>
<dbReference type="NCBIfam" id="TIGR03141">
    <property type="entry name" value="cytochro_ccmD"/>
    <property type="match status" value="1"/>
</dbReference>
<dbReference type="InterPro" id="IPR007078">
    <property type="entry name" value="Haem_export_protD_CcmD"/>
</dbReference>
<evidence type="ECO:0000313" key="14">
    <source>
        <dbReference type="Proteomes" id="UP001156873"/>
    </source>
</evidence>
<evidence type="ECO:0000256" key="7">
    <source>
        <dbReference type="ARBA" id="ARBA00022519"/>
    </source>
</evidence>
<evidence type="ECO:0000256" key="3">
    <source>
        <dbReference type="ARBA" id="ARBA00008741"/>
    </source>
</evidence>
<protein>
    <recommendedName>
        <fullName evidence="4 12">Heme exporter protein D</fullName>
    </recommendedName>
</protein>
<evidence type="ECO:0000313" key="13">
    <source>
        <dbReference type="EMBL" id="MDH5833525.1"/>
    </source>
</evidence>
<evidence type="ECO:0000256" key="4">
    <source>
        <dbReference type="ARBA" id="ARBA00016461"/>
    </source>
</evidence>
<keyword evidence="5 12" id="KW-0813">Transport</keyword>
<keyword evidence="8 12" id="KW-0812">Transmembrane</keyword>
<evidence type="ECO:0000256" key="5">
    <source>
        <dbReference type="ARBA" id="ARBA00022448"/>
    </source>
</evidence>
<evidence type="ECO:0000256" key="11">
    <source>
        <dbReference type="ARBA" id="ARBA00023136"/>
    </source>
</evidence>
<comment type="caution">
    <text evidence="13">The sequence shown here is derived from an EMBL/GenBank/DDBJ whole genome shotgun (WGS) entry which is preliminary data.</text>
</comment>
<sequence length="58" mass="6457">MSYASYVIAAYAVFATVLLWDFVAPRIRIAQIMRAVRMLARREAARGTAATAAPELKR</sequence>
<dbReference type="Pfam" id="PF04995">
    <property type="entry name" value="CcmD"/>
    <property type="match status" value="1"/>
</dbReference>
<organism evidence="13 14">
    <name type="scientific">Luteimonas kalidii</name>
    <dbReference type="NCBI Taxonomy" id="3042025"/>
    <lineage>
        <taxon>Bacteria</taxon>
        <taxon>Pseudomonadati</taxon>
        <taxon>Pseudomonadota</taxon>
        <taxon>Gammaproteobacteria</taxon>
        <taxon>Lysobacterales</taxon>
        <taxon>Lysobacteraceae</taxon>
        <taxon>Luteimonas</taxon>
    </lineage>
</organism>
<gene>
    <name evidence="13" type="primary">ccmD</name>
    <name evidence="13" type="ORF">QFW81_06240</name>
</gene>
<dbReference type="Proteomes" id="UP001156873">
    <property type="component" value="Unassembled WGS sequence"/>
</dbReference>
<keyword evidence="9 12" id="KW-0201">Cytochrome c-type biogenesis</keyword>
<keyword evidence="14" id="KW-1185">Reference proteome</keyword>
<keyword evidence="6 12" id="KW-1003">Cell membrane</keyword>
<name>A0ABT6JS60_9GAMM</name>
<keyword evidence="10 12" id="KW-1133">Transmembrane helix</keyword>
<feature type="transmembrane region" description="Helical" evidence="12">
    <location>
        <begin position="6"/>
        <end position="24"/>
    </location>
</feature>
<comment type="subcellular location">
    <subcellularLocation>
        <location evidence="2 12">Cell inner membrane</location>
        <topology evidence="2 12">Single-pass membrane protein</topology>
    </subcellularLocation>
</comment>
<evidence type="ECO:0000256" key="1">
    <source>
        <dbReference type="ARBA" id="ARBA00002442"/>
    </source>
</evidence>
<keyword evidence="7 12" id="KW-0997">Cell inner membrane</keyword>
<keyword evidence="11 12" id="KW-0472">Membrane</keyword>
<comment type="function">
    <text evidence="1 12">Required for the export of heme to the periplasm for the biogenesis of c-type cytochromes.</text>
</comment>
<dbReference type="RefSeq" id="WP_280577799.1">
    <property type="nucleotide sequence ID" value="NZ_JARXRO010000014.1"/>
</dbReference>